<dbReference type="InterPro" id="IPR016161">
    <property type="entry name" value="Ald_DH/histidinol_DH"/>
</dbReference>
<evidence type="ECO:0000259" key="3">
    <source>
        <dbReference type="Pfam" id="PF00171"/>
    </source>
</evidence>
<dbReference type="InterPro" id="IPR015590">
    <property type="entry name" value="Aldehyde_DH_dom"/>
</dbReference>
<feature type="region of interest" description="Disordered" evidence="2">
    <location>
        <begin position="262"/>
        <end position="306"/>
    </location>
</feature>
<dbReference type="Proteomes" id="UP000295164">
    <property type="component" value="Unassembled WGS sequence"/>
</dbReference>
<accession>A0A4R4DWB4</accession>
<reference evidence="4 5" key="1">
    <citation type="submission" date="2019-03" db="EMBL/GenBank/DDBJ databases">
        <authorList>
            <person name="Kim M.K.M."/>
        </authorList>
    </citation>
    <scope>NUCLEOTIDE SEQUENCE [LARGE SCALE GENOMIC DNA]</scope>
    <source>
        <strain evidence="4 5">17J68-15</strain>
    </source>
</reference>
<dbReference type="PANTHER" id="PTHR43353:SF3">
    <property type="entry name" value="ALDEHYDE DEHYDROGENASE-RELATED"/>
    <property type="match status" value="1"/>
</dbReference>
<sequence>MALRRKVMRVGFRPEHPVVPPHAQRHGQAKDSRKDPSLRKGVPGKIHAEKPQHGPDKKGRDEDHRGHDDQVFGGYLAGYEVLQDKEEIGGQQGAADQVAHRIAEGIRTVLGRVGGVADEEVQRDGVGGAKQEKEEGSGSFHGRKVRKAGQACSGSIFAQIPAMNNGQPATDINAVLEASFAAFGAYRERSLADRAAFLEGIAGELERAADAIIETAARETHLAPERLRTELQRTQWQLYSYGQACKEGAWLDIRIDTPGRGAGFRSPVSSSETTKTNAKNVKPESGNQQPETDDRKPETASWKQHARQNDLRKMLVPLGPVVVFGASNFPFAYSTAGGDTACALAAGCPVIVKAHPAHAATSRLVAEAVVRAARMQGLPEAVFQHVAGDLAEGQALVQHPLTRAVGFTGSLAGGRALFDLANARPEPIPVFAEMGSVNPVFLLPGYVAENTEALAKQLVASFTASVGQMCTNPGLLIGIEGESLSALQKAMVHELAVVPPAEMLHPGIAKAFQHKRAGALDVQGVKVAGTLSCPVGRNESIPTLATVSGDDFLANPLLQEEVFGPYSLLVRCRDEAQLLEVARSLKGQLTTTIIATENELAACAGLLPLLHERCGRLVRNGVPTGVEVVPAMMHGGPYPATTDSRFTAVGADGIRRFARPLCYQNWEEALLPRELQSANPLGLWRTVNGVQTRDAV</sequence>
<comment type="caution">
    <text evidence="4">The sequence shown here is derived from an EMBL/GenBank/DDBJ whole genome shotgun (WGS) entry which is preliminary data.</text>
</comment>
<protein>
    <submittedName>
        <fullName evidence="4">Aldehyde dehydrogenase (NADP(+))</fullName>
    </submittedName>
</protein>
<dbReference type="InterPro" id="IPR044151">
    <property type="entry name" value="ALDH_KGSADH"/>
</dbReference>
<feature type="compositionally biased region" description="Polar residues" evidence="2">
    <location>
        <begin position="267"/>
        <end position="290"/>
    </location>
</feature>
<feature type="compositionally biased region" description="Basic and acidic residues" evidence="2">
    <location>
        <begin position="46"/>
        <end position="70"/>
    </location>
</feature>
<evidence type="ECO:0000313" key="4">
    <source>
        <dbReference type="EMBL" id="TCZ68262.1"/>
    </source>
</evidence>
<dbReference type="PANTHER" id="PTHR43353">
    <property type="entry name" value="SUCCINATE-SEMIALDEHYDE DEHYDROGENASE, MITOCHONDRIAL"/>
    <property type="match status" value="1"/>
</dbReference>
<evidence type="ECO:0000313" key="5">
    <source>
        <dbReference type="Proteomes" id="UP000295164"/>
    </source>
</evidence>
<dbReference type="OrthoDB" id="9770537at2"/>
<feature type="domain" description="Aldehyde dehydrogenase" evidence="3">
    <location>
        <begin position="309"/>
        <end position="601"/>
    </location>
</feature>
<feature type="compositionally biased region" description="Basic and acidic residues" evidence="2">
    <location>
        <begin position="28"/>
        <end position="38"/>
    </location>
</feature>
<dbReference type="InterPro" id="IPR050740">
    <property type="entry name" value="Aldehyde_DH_Superfamily"/>
</dbReference>
<dbReference type="Gene3D" id="3.40.309.10">
    <property type="entry name" value="Aldehyde Dehydrogenase, Chain A, domain 2"/>
    <property type="match status" value="1"/>
</dbReference>
<dbReference type="InterPro" id="IPR016162">
    <property type="entry name" value="Ald_DH_N"/>
</dbReference>
<dbReference type="Pfam" id="PF00171">
    <property type="entry name" value="Aldedh"/>
    <property type="match status" value="1"/>
</dbReference>
<evidence type="ECO:0000256" key="1">
    <source>
        <dbReference type="ARBA" id="ARBA00023002"/>
    </source>
</evidence>
<organism evidence="4 5">
    <name type="scientific">Flaviaesturariibacter aridisoli</name>
    <dbReference type="NCBI Taxonomy" id="2545761"/>
    <lineage>
        <taxon>Bacteria</taxon>
        <taxon>Pseudomonadati</taxon>
        <taxon>Bacteroidota</taxon>
        <taxon>Chitinophagia</taxon>
        <taxon>Chitinophagales</taxon>
        <taxon>Chitinophagaceae</taxon>
        <taxon>Flaviaestuariibacter</taxon>
    </lineage>
</organism>
<dbReference type="GO" id="GO:0016620">
    <property type="term" value="F:oxidoreductase activity, acting on the aldehyde or oxo group of donors, NAD or NADP as acceptor"/>
    <property type="evidence" value="ECO:0007669"/>
    <property type="project" value="InterPro"/>
</dbReference>
<dbReference type="InterPro" id="IPR016163">
    <property type="entry name" value="Ald_DH_C"/>
</dbReference>
<dbReference type="EMBL" id="SKFH01000029">
    <property type="protein sequence ID" value="TCZ68262.1"/>
    <property type="molecule type" value="Genomic_DNA"/>
</dbReference>
<feature type="region of interest" description="Disordered" evidence="2">
    <location>
        <begin position="122"/>
        <end position="145"/>
    </location>
</feature>
<dbReference type="AlphaFoldDB" id="A0A4R4DWB4"/>
<keyword evidence="1" id="KW-0560">Oxidoreductase</keyword>
<proteinExistence type="predicted"/>
<evidence type="ECO:0000256" key="2">
    <source>
        <dbReference type="SAM" id="MobiDB-lite"/>
    </source>
</evidence>
<dbReference type="CDD" id="cd07129">
    <property type="entry name" value="ALDH_KGSADH"/>
    <property type="match status" value="1"/>
</dbReference>
<dbReference type="SUPFAM" id="SSF53720">
    <property type="entry name" value="ALDH-like"/>
    <property type="match status" value="2"/>
</dbReference>
<keyword evidence="5" id="KW-1185">Reference proteome</keyword>
<gene>
    <name evidence="4" type="ORF">E0486_14405</name>
</gene>
<dbReference type="Gene3D" id="3.40.605.10">
    <property type="entry name" value="Aldehyde Dehydrogenase, Chain A, domain 1"/>
    <property type="match status" value="1"/>
</dbReference>
<feature type="region of interest" description="Disordered" evidence="2">
    <location>
        <begin position="1"/>
        <end position="70"/>
    </location>
</feature>
<name>A0A4R4DWB4_9BACT</name>